<organism evidence="5 6">
    <name type="scientific">Campylobacter blaseri</name>
    <dbReference type="NCBI Taxonomy" id="2042961"/>
    <lineage>
        <taxon>Bacteria</taxon>
        <taxon>Pseudomonadati</taxon>
        <taxon>Campylobacterota</taxon>
        <taxon>Epsilonproteobacteria</taxon>
        <taxon>Campylobacterales</taxon>
        <taxon>Campylobacteraceae</taxon>
        <taxon>Campylobacter</taxon>
    </lineage>
</organism>
<name>A0A2P8QY99_9BACT</name>
<dbReference type="Proteomes" id="UP000240535">
    <property type="component" value="Unassembled WGS sequence"/>
</dbReference>
<dbReference type="InterPro" id="IPR036465">
    <property type="entry name" value="vWFA_dom_sf"/>
</dbReference>
<dbReference type="GO" id="GO:0005576">
    <property type="term" value="C:extracellular region"/>
    <property type="evidence" value="ECO:0007669"/>
    <property type="project" value="UniProtKB-SubCell"/>
</dbReference>
<dbReference type="OrthoDB" id="5319010at2"/>
<dbReference type="SUPFAM" id="SSF51120">
    <property type="entry name" value="beta-Roll"/>
    <property type="match status" value="2"/>
</dbReference>
<accession>A0A2P8QY99</accession>
<dbReference type="EMBL" id="PDHH01000010">
    <property type="protein sequence ID" value="PSM51233.1"/>
    <property type="molecule type" value="Genomic_DNA"/>
</dbReference>
<comment type="subcellular location">
    <subcellularLocation>
        <location evidence="1">Secreted</location>
    </subcellularLocation>
</comment>
<dbReference type="InterPro" id="IPR002035">
    <property type="entry name" value="VWF_A"/>
</dbReference>
<evidence type="ECO:0000256" key="1">
    <source>
        <dbReference type="ARBA" id="ARBA00004613"/>
    </source>
</evidence>
<keyword evidence="6" id="KW-1185">Reference proteome</keyword>
<dbReference type="Gene3D" id="3.40.50.410">
    <property type="entry name" value="von Willebrand factor, type A domain"/>
    <property type="match status" value="1"/>
</dbReference>
<dbReference type="PROSITE" id="PS00330">
    <property type="entry name" value="HEMOLYSIN_CALCIUM"/>
    <property type="match status" value="2"/>
</dbReference>
<dbReference type="Pfam" id="PF06594">
    <property type="entry name" value="HCBP_related"/>
    <property type="match status" value="1"/>
</dbReference>
<evidence type="ECO:0000313" key="6">
    <source>
        <dbReference type="Proteomes" id="UP000240535"/>
    </source>
</evidence>
<dbReference type="InterPro" id="IPR056861">
    <property type="entry name" value="HMCN1-like_VWA"/>
</dbReference>
<dbReference type="InterPro" id="IPR011049">
    <property type="entry name" value="Serralysin-like_metalloprot_C"/>
</dbReference>
<dbReference type="Pfam" id="PF00353">
    <property type="entry name" value="HemolysinCabind"/>
    <property type="match status" value="2"/>
</dbReference>
<gene>
    <name evidence="5" type="ORF">CQ405_08940</name>
</gene>
<protein>
    <recommendedName>
        <fullName evidence="4">VWFA domain-containing protein</fullName>
    </recommendedName>
</protein>
<comment type="caution">
    <text evidence="5">The sequence shown here is derived from an EMBL/GenBank/DDBJ whole genome shotgun (WGS) entry which is preliminary data.</text>
</comment>
<proteinExistence type="predicted"/>
<dbReference type="InterPro" id="IPR050557">
    <property type="entry name" value="RTX_toxin/Mannuronan_C5-epim"/>
</dbReference>
<dbReference type="SUPFAM" id="SSF53300">
    <property type="entry name" value="vWA-like"/>
    <property type="match status" value="1"/>
</dbReference>
<dbReference type="InterPro" id="IPR001343">
    <property type="entry name" value="Hemolysn_Ca-bd"/>
</dbReference>
<evidence type="ECO:0000256" key="2">
    <source>
        <dbReference type="ARBA" id="ARBA00022525"/>
    </source>
</evidence>
<dbReference type="PANTHER" id="PTHR38340:SF1">
    <property type="entry name" value="S-LAYER PROTEIN"/>
    <property type="match status" value="1"/>
</dbReference>
<feature type="domain" description="VWFA" evidence="4">
    <location>
        <begin position="98"/>
        <end position="284"/>
    </location>
</feature>
<dbReference type="InterPro" id="IPR018511">
    <property type="entry name" value="Hemolysin-typ_Ca-bd_CS"/>
</dbReference>
<dbReference type="RefSeq" id="WP_106872846.1">
    <property type="nucleotide sequence ID" value="NZ_PDHH01000010.1"/>
</dbReference>
<evidence type="ECO:0000313" key="5">
    <source>
        <dbReference type="EMBL" id="PSM51233.1"/>
    </source>
</evidence>
<dbReference type="PANTHER" id="PTHR38340">
    <property type="entry name" value="S-LAYER PROTEIN"/>
    <property type="match status" value="1"/>
</dbReference>
<dbReference type="PROSITE" id="PS50234">
    <property type="entry name" value="VWFA"/>
    <property type="match status" value="1"/>
</dbReference>
<evidence type="ECO:0000256" key="3">
    <source>
        <dbReference type="ARBA" id="ARBA00022729"/>
    </source>
</evidence>
<dbReference type="GO" id="GO:0005509">
    <property type="term" value="F:calcium ion binding"/>
    <property type="evidence" value="ECO:0007669"/>
    <property type="project" value="InterPro"/>
</dbReference>
<reference evidence="6" key="1">
    <citation type="submission" date="2017-10" db="EMBL/GenBank/DDBJ databases">
        <title>Campylobacter species from seals.</title>
        <authorList>
            <person name="Gilbert M.J."/>
            <person name="Zomer A.L."/>
            <person name="Timmerman A.J."/>
            <person name="Duim B."/>
            <person name="Wagenaar J.A."/>
        </authorList>
    </citation>
    <scope>NUCLEOTIDE SEQUENCE [LARGE SCALE GENOMIC DNA]</scope>
    <source>
        <strain evidence="6">17S00004-5</strain>
    </source>
</reference>
<dbReference type="AlphaFoldDB" id="A0A2P8QY99"/>
<dbReference type="CDD" id="cd00198">
    <property type="entry name" value="vWFA"/>
    <property type="match status" value="1"/>
</dbReference>
<dbReference type="Pfam" id="PF25106">
    <property type="entry name" value="VWA_4"/>
    <property type="match status" value="1"/>
</dbReference>
<keyword evidence="2" id="KW-0964">Secreted</keyword>
<dbReference type="SMART" id="SM00327">
    <property type="entry name" value="VWA"/>
    <property type="match status" value="1"/>
</dbReference>
<evidence type="ECO:0000259" key="4">
    <source>
        <dbReference type="PROSITE" id="PS50234"/>
    </source>
</evidence>
<dbReference type="PRINTS" id="PR00313">
    <property type="entry name" value="CABNDNGRPT"/>
</dbReference>
<dbReference type="Gene3D" id="2.150.10.10">
    <property type="entry name" value="Serralysin-like metalloprotease, C-terminal"/>
    <property type="match status" value="1"/>
</dbReference>
<sequence>MFGGKGFDTYYAGDKDIIEDSDGKGEVHFNNINLTGAKEKVKDKKDTYEDDKFIYKYNESSLTLKVLTKDEKQSLTIKNYKKDEKSLGINLIDKLGKEVAIVIDTTGSMGDDIQTAKNNAKLIANNIFKSNTDKNVYSKISIVTFSDNNIRTIGTYDNYASFQSGINSVNIEYGGREYHCAAMIEGMRNFTPNNGLSKEIYLMTDEGGDDNHRMNEVIAMANNFGVSLSRSLDNSNVYDNSVKINIISINSNMEHLKNYSDKTGGLYFQPNNLDELADALFDASNLGTNSNETIIGNEKDNIINGKGGNDVLQGGNGSDTYIFEANFGKNTIIETNKNNIDKNIIKFTDDTTINELSFTNKKDDLIIKKEDNQITIKDFYKNEEKISFIEFKDGKTLNYDDILTITSKDIVKFGLKDENYLNTNFKSAYLKADTNTKTHLSGGYKNDILIGENENDNIDGEFGKDILIGGKGDDKLQGGFGDDVYIYHKGDGKDIIKDSGGNDTLILKGLSKDDVELSIKNKDLVINVKDTDDNIIIKNHYRWIFGKHNEIENIIFDKDNKLDTSYINDCISSSTINKVIEQLNSYSDNNGLINITSDDIKNNTNSMQLVMSGWGS</sequence>
<keyword evidence="3" id="KW-0732">Signal</keyword>
<dbReference type="InterPro" id="IPR010566">
    <property type="entry name" value="Haemolys_ca-bd"/>
</dbReference>